<dbReference type="GO" id="GO:0007052">
    <property type="term" value="P:mitotic spindle organization"/>
    <property type="evidence" value="ECO:0007669"/>
    <property type="project" value="InterPro"/>
</dbReference>
<dbReference type="GO" id="GO:0031122">
    <property type="term" value="P:cytoplasmic microtubule organization"/>
    <property type="evidence" value="ECO:0007669"/>
    <property type="project" value="InterPro"/>
</dbReference>
<gene>
    <name evidence="1" type="ORF">mPipKuh1_002633</name>
</gene>
<dbReference type="GO" id="GO:0005813">
    <property type="term" value="C:centrosome"/>
    <property type="evidence" value="ECO:0007669"/>
    <property type="project" value="InterPro"/>
</dbReference>
<reference evidence="1 2" key="1">
    <citation type="journal article" date="2020" name="Nature">
        <title>Six reference-quality genomes reveal evolution of bat adaptations.</title>
        <authorList>
            <person name="Jebb D."/>
            <person name="Huang Z."/>
            <person name="Pippel M."/>
            <person name="Hughes G.M."/>
            <person name="Lavrichenko K."/>
            <person name="Devanna P."/>
            <person name="Winkler S."/>
            <person name="Jermiin L.S."/>
            <person name="Skirmuntt E.C."/>
            <person name="Katzourakis A."/>
            <person name="Burkitt-Gray L."/>
            <person name="Ray D.A."/>
            <person name="Sullivan K.A.M."/>
            <person name="Roscito J.G."/>
            <person name="Kirilenko B.M."/>
            <person name="Davalos L.M."/>
            <person name="Corthals A.P."/>
            <person name="Power M.L."/>
            <person name="Jones G."/>
            <person name="Ransome R.D."/>
            <person name="Dechmann D.K.N."/>
            <person name="Locatelli A.G."/>
            <person name="Puechmaille S.J."/>
            <person name="Fedrigo O."/>
            <person name="Jarvis E.D."/>
            <person name="Hiller M."/>
            <person name="Vernes S.C."/>
            <person name="Myers E.W."/>
            <person name="Teeling E.C."/>
        </authorList>
    </citation>
    <scope>NUCLEOTIDE SEQUENCE [LARGE SCALE GENOMIC DNA]</scope>
    <source>
        <strain evidence="1">MPipKuh1</strain>
        <tissue evidence="1">Flight muscle</tissue>
    </source>
</reference>
<dbReference type="PANTHER" id="PTHR31191:SF4">
    <property type="entry name" value="CENTROSOMAL PROTEIN OF 126 KDA"/>
    <property type="match status" value="1"/>
</dbReference>
<sequence length="317" mass="36997">MQINPTKMATATESRRETWVSQATEEAKLSACPSRLSLHSRQQSFNYRRYFEEKQKEQEEREHEIREQILQQRKQKFEEVTEKFQRAHIPLSQRRRPVFQKPVPPLEEALKQIQESNLKSQVSSSYRPTINLRMEHYIAHKDVLFMKKVSTQWLLDLLKKNLFPRGKDGIIVWVKMKRLLNFGQRVQLSSSKPKEATLDTSNIEEVSDSTSEFLMAENLVKSSVTVDDILSVMSNKQLQKTNLALNKTQQLDICALSAEEQKVLQSLNRLNERLFYVQATICKNPSIKNALQIMPLLNMQPRTSLSPNLGSRLHRKY</sequence>
<dbReference type="Proteomes" id="UP000558488">
    <property type="component" value="Unassembled WGS sequence"/>
</dbReference>
<dbReference type="GO" id="GO:1905515">
    <property type="term" value="P:non-motile cilium assembly"/>
    <property type="evidence" value="ECO:0007669"/>
    <property type="project" value="InterPro"/>
</dbReference>
<dbReference type="InterPro" id="IPR028257">
    <property type="entry name" value="CEP126"/>
</dbReference>
<dbReference type="GO" id="GO:0030496">
    <property type="term" value="C:midbody"/>
    <property type="evidence" value="ECO:0007669"/>
    <property type="project" value="TreeGrafter"/>
</dbReference>
<dbReference type="GO" id="GO:0097546">
    <property type="term" value="C:ciliary base"/>
    <property type="evidence" value="ECO:0007669"/>
    <property type="project" value="InterPro"/>
</dbReference>
<keyword evidence="2" id="KW-1185">Reference proteome</keyword>
<organism evidence="1 2">
    <name type="scientific">Pipistrellus kuhlii</name>
    <name type="common">Kuhl's pipistrelle</name>
    <dbReference type="NCBI Taxonomy" id="59472"/>
    <lineage>
        <taxon>Eukaryota</taxon>
        <taxon>Metazoa</taxon>
        <taxon>Chordata</taxon>
        <taxon>Craniata</taxon>
        <taxon>Vertebrata</taxon>
        <taxon>Euteleostomi</taxon>
        <taxon>Mammalia</taxon>
        <taxon>Eutheria</taxon>
        <taxon>Laurasiatheria</taxon>
        <taxon>Chiroptera</taxon>
        <taxon>Yangochiroptera</taxon>
        <taxon>Vespertilionidae</taxon>
        <taxon>Pipistrellus</taxon>
    </lineage>
</organism>
<proteinExistence type="predicted"/>
<comment type="caution">
    <text evidence="1">The sequence shown here is derived from an EMBL/GenBank/DDBJ whole genome shotgun (WGS) entry which is preliminary data.</text>
</comment>
<accession>A0A7J7WZ95</accession>
<name>A0A7J7WZ95_PIPKU</name>
<evidence type="ECO:0000313" key="2">
    <source>
        <dbReference type="Proteomes" id="UP000558488"/>
    </source>
</evidence>
<dbReference type="AlphaFoldDB" id="A0A7J7WZ95"/>
<evidence type="ECO:0000313" key="1">
    <source>
        <dbReference type="EMBL" id="KAF6342642.1"/>
    </source>
</evidence>
<dbReference type="EMBL" id="JACAGB010000009">
    <property type="protein sequence ID" value="KAF6342642.1"/>
    <property type="molecule type" value="Genomic_DNA"/>
</dbReference>
<dbReference type="PANTHER" id="PTHR31191">
    <property type="entry name" value="CENTROSOMAL PROTEIN CEP126"/>
    <property type="match status" value="1"/>
</dbReference>
<protein>
    <submittedName>
        <fullName evidence="1">Centrosomal protein 126</fullName>
    </submittedName>
</protein>
<dbReference type="Pfam" id="PF15352">
    <property type="entry name" value="K1377"/>
    <property type="match status" value="2"/>
</dbReference>